<evidence type="ECO:0000259" key="18">
    <source>
        <dbReference type="PROSITE" id="PS52012"/>
    </source>
</evidence>
<accession>A0AA39YHR3</accession>
<comment type="similarity">
    <text evidence="3">Belongs to the RBT5 family.</text>
</comment>
<keyword evidence="7" id="KW-0336">GPI-anchor</keyword>
<gene>
    <name evidence="19" type="ORF">B0T16DRAFT_388049</name>
</gene>
<feature type="region of interest" description="Disordered" evidence="16">
    <location>
        <begin position="110"/>
        <end position="152"/>
    </location>
</feature>
<evidence type="ECO:0000256" key="9">
    <source>
        <dbReference type="ARBA" id="ARBA00022729"/>
    </source>
</evidence>
<evidence type="ECO:0000256" key="2">
    <source>
        <dbReference type="ARBA" id="ARBA00004613"/>
    </source>
</evidence>
<comment type="caution">
    <text evidence="19">The sequence shown here is derived from an EMBL/GenBank/DDBJ whole genome shotgun (WGS) entry which is preliminary data.</text>
</comment>
<evidence type="ECO:0000256" key="12">
    <source>
        <dbReference type="ARBA" id="ARBA00023157"/>
    </source>
</evidence>
<dbReference type="PROSITE" id="PS52012">
    <property type="entry name" value="CFEM"/>
    <property type="match status" value="1"/>
</dbReference>
<feature type="signal peptide" evidence="17">
    <location>
        <begin position="1"/>
        <end position="17"/>
    </location>
</feature>
<evidence type="ECO:0000313" key="20">
    <source>
        <dbReference type="Proteomes" id="UP001174936"/>
    </source>
</evidence>
<comment type="subcellular location">
    <subcellularLocation>
        <location evidence="1">Cell membrane</location>
        <topology evidence="1">Lipid-anchor</topology>
        <topology evidence="1">GPI-anchor</topology>
    </subcellularLocation>
    <subcellularLocation>
        <location evidence="2">Secreted</location>
    </subcellularLocation>
</comment>
<keyword evidence="20" id="KW-1185">Reference proteome</keyword>
<keyword evidence="9 17" id="KW-0732">Signal</keyword>
<reference evidence="19" key="1">
    <citation type="submission" date="2023-06" db="EMBL/GenBank/DDBJ databases">
        <title>Genome-scale phylogeny and comparative genomics of the fungal order Sordariales.</title>
        <authorList>
            <consortium name="Lawrence Berkeley National Laboratory"/>
            <person name="Hensen N."/>
            <person name="Bonometti L."/>
            <person name="Westerberg I."/>
            <person name="Brannstrom I.O."/>
            <person name="Guillou S."/>
            <person name="Cros-Aarteil S."/>
            <person name="Calhoun S."/>
            <person name="Haridas S."/>
            <person name="Kuo A."/>
            <person name="Mondo S."/>
            <person name="Pangilinan J."/>
            <person name="Riley R."/>
            <person name="Labutti K."/>
            <person name="Andreopoulos B."/>
            <person name="Lipzen A."/>
            <person name="Chen C."/>
            <person name="Yanf M."/>
            <person name="Daum C."/>
            <person name="Ng V."/>
            <person name="Clum A."/>
            <person name="Steindorff A."/>
            <person name="Ohm R."/>
            <person name="Martin F."/>
            <person name="Silar P."/>
            <person name="Natvig D."/>
            <person name="Lalanne C."/>
            <person name="Gautier V."/>
            <person name="Ament-Velasquez S.L."/>
            <person name="Kruys A."/>
            <person name="Hutchinson M.I."/>
            <person name="Powell A.J."/>
            <person name="Barry K."/>
            <person name="Miller A.N."/>
            <person name="Grigoriev I.V."/>
            <person name="Debuchy R."/>
            <person name="Gladieux P."/>
            <person name="Thoren M.H."/>
            <person name="Johannesson H."/>
        </authorList>
    </citation>
    <scope>NUCLEOTIDE SEQUENCE</scope>
    <source>
        <strain evidence="19">SMH2532-1</strain>
    </source>
</reference>
<keyword evidence="12 15" id="KW-1015">Disulfide bond</keyword>
<dbReference type="Pfam" id="PF05730">
    <property type="entry name" value="CFEM"/>
    <property type="match status" value="1"/>
</dbReference>
<evidence type="ECO:0000256" key="8">
    <source>
        <dbReference type="ARBA" id="ARBA00022723"/>
    </source>
</evidence>
<protein>
    <recommendedName>
        <fullName evidence="18">CFEM domain-containing protein</fullName>
    </recommendedName>
</protein>
<keyword evidence="11" id="KW-0472">Membrane</keyword>
<comment type="caution">
    <text evidence="15">Lacks conserved residue(s) required for the propagation of feature annotation.</text>
</comment>
<keyword evidence="13" id="KW-0325">Glycoprotein</keyword>
<evidence type="ECO:0000313" key="19">
    <source>
        <dbReference type="EMBL" id="KAK0652859.1"/>
    </source>
</evidence>
<evidence type="ECO:0000256" key="17">
    <source>
        <dbReference type="SAM" id="SignalP"/>
    </source>
</evidence>
<evidence type="ECO:0000256" key="6">
    <source>
        <dbReference type="ARBA" id="ARBA00022617"/>
    </source>
</evidence>
<evidence type="ECO:0000256" key="3">
    <source>
        <dbReference type="ARBA" id="ARBA00010031"/>
    </source>
</evidence>
<evidence type="ECO:0000256" key="7">
    <source>
        <dbReference type="ARBA" id="ARBA00022622"/>
    </source>
</evidence>
<evidence type="ECO:0000256" key="14">
    <source>
        <dbReference type="ARBA" id="ARBA00023288"/>
    </source>
</evidence>
<dbReference type="PANTHER" id="PTHR37928">
    <property type="entry name" value="CFEM DOMAIN PROTEIN (AFU_ORTHOLOGUE AFUA_6G14090)"/>
    <property type="match status" value="1"/>
</dbReference>
<evidence type="ECO:0000256" key="11">
    <source>
        <dbReference type="ARBA" id="ARBA00023136"/>
    </source>
</evidence>
<dbReference type="AlphaFoldDB" id="A0AA39YHR3"/>
<dbReference type="InterPro" id="IPR008427">
    <property type="entry name" value="Extracellular_membr_CFEM_dom"/>
</dbReference>
<keyword evidence="5" id="KW-0964">Secreted</keyword>
<evidence type="ECO:0000256" key="16">
    <source>
        <dbReference type="SAM" id="MobiDB-lite"/>
    </source>
</evidence>
<dbReference type="EMBL" id="JAULSV010000002">
    <property type="protein sequence ID" value="KAK0652859.1"/>
    <property type="molecule type" value="Genomic_DNA"/>
</dbReference>
<keyword evidence="14" id="KW-0449">Lipoprotein</keyword>
<evidence type="ECO:0000256" key="5">
    <source>
        <dbReference type="ARBA" id="ARBA00022525"/>
    </source>
</evidence>
<keyword evidence="10" id="KW-0408">Iron</keyword>
<dbReference type="GO" id="GO:0046872">
    <property type="term" value="F:metal ion binding"/>
    <property type="evidence" value="ECO:0007669"/>
    <property type="project" value="UniProtKB-KW"/>
</dbReference>
<dbReference type="GO" id="GO:0005576">
    <property type="term" value="C:extracellular region"/>
    <property type="evidence" value="ECO:0007669"/>
    <property type="project" value="UniProtKB-SubCell"/>
</dbReference>
<keyword evidence="8" id="KW-0479">Metal-binding</keyword>
<evidence type="ECO:0000256" key="15">
    <source>
        <dbReference type="PROSITE-ProRule" id="PRU01356"/>
    </source>
</evidence>
<feature type="domain" description="CFEM" evidence="18">
    <location>
        <begin position="1"/>
        <end position="112"/>
    </location>
</feature>
<evidence type="ECO:0000256" key="4">
    <source>
        <dbReference type="ARBA" id="ARBA00022475"/>
    </source>
</evidence>
<dbReference type="SMART" id="SM00747">
    <property type="entry name" value="CFEM"/>
    <property type="match status" value="1"/>
</dbReference>
<dbReference type="InterPro" id="IPR051735">
    <property type="entry name" value="CFEM_domain"/>
</dbReference>
<evidence type="ECO:0000256" key="10">
    <source>
        <dbReference type="ARBA" id="ARBA00023004"/>
    </source>
</evidence>
<proteinExistence type="inferred from homology"/>
<evidence type="ECO:0000256" key="13">
    <source>
        <dbReference type="ARBA" id="ARBA00023180"/>
    </source>
</evidence>
<feature type="disulfide bond" evidence="15">
    <location>
        <begin position="41"/>
        <end position="48"/>
    </location>
</feature>
<dbReference type="Proteomes" id="UP001174936">
    <property type="component" value="Unassembled WGS sequence"/>
</dbReference>
<keyword evidence="4" id="KW-1003">Cell membrane</keyword>
<dbReference type="GO" id="GO:0098552">
    <property type="term" value="C:side of membrane"/>
    <property type="evidence" value="ECO:0007669"/>
    <property type="project" value="UniProtKB-KW"/>
</dbReference>
<dbReference type="GO" id="GO:0005886">
    <property type="term" value="C:plasma membrane"/>
    <property type="evidence" value="ECO:0007669"/>
    <property type="project" value="UniProtKB-SubCell"/>
</dbReference>
<evidence type="ECO:0000256" key="1">
    <source>
        <dbReference type="ARBA" id="ARBA00004609"/>
    </source>
</evidence>
<sequence length="175" mass="16439">MKFTPAVLAAFIGLVAAQDLSVIPACAKQCIDDAVTSGTKCALTEIPCICNSIEAVTAGATACVLAACGADVAIGQVLPATAQLCAEVLPNGPSSAGAATTITTITPLTLSSTTGGSAPTSAGEAETTPAATTPAASGAATGTSTSTTSTSTAGAASFGAVGSLGMLLMGVAAAL</sequence>
<feature type="chain" id="PRO_5041448871" description="CFEM domain-containing protein" evidence="17">
    <location>
        <begin position="18"/>
        <end position="175"/>
    </location>
</feature>
<name>A0AA39YHR3_9PEZI</name>
<keyword evidence="6" id="KW-0349">Heme</keyword>
<dbReference type="PANTHER" id="PTHR37928:SF2">
    <property type="entry name" value="GPI ANCHORED CFEM DOMAIN PROTEIN (AFU_ORTHOLOGUE AFUA_6G10580)"/>
    <property type="match status" value="1"/>
</dbReference>
<organism evidence="19 20">
    <name type="scientific">Cercophora newfieldiana</name>
    <dbReference type="NCBI Taxonomy" id="92897"/>
    <lineage>
        <taxon>Eukaryota</taxon>
        <taxon>Fungi</taxon>
        <taxon>Dikarya</taxon>
        <taxon>Ascomycota</taxon>
        <taxon>Pezizomycotina</taxon>
        <taxon>Sordariomycetes</taxon>
        <taxon>Sordariomycetidae</taxon>
        <taxon>Sordariales</taxon>
        <taxon>Lasiosphaeriaceae</taxon>
        <taxon>Cercophora</taxon>
    </lineage>
</organism>